<dbReference type="EMBL" id="AP017470">
    <property type="protein sequence ID" value="BBB32822.1"/>
    <property type="molecule type" value="Genomic_DNA"/>
</dbReference>
<dbReference type="RefSeq" id="WP_201327125.1">
    <property type="nucleotide sequence ID" value="NZ_AP017470.1"/>
</dbReference>
<dbReference type="Pfam" id="PF01464">
    <property type="entry name" value="SLT"/>
    <property type="match status" value="1"/>
</dbReference>
<dbReference type="SUPFAM" id="SSF53955">
    <property type="entry name" value="Lysozyme-like"/>
    <property type="match status" value="1"/>
</dbReference>
<sequence>MKKYLILLTTAMIMAAFTGYNNLVKPVNLPMAKNEKNYENSIENSVQYEIEFLQNYQKVLRVLNSVKTNLTEEEKADVARIIAEKSIEYGFSVEFVLAVIQTESSFNKFATSRVGAIGLMQLMPVTGKALAKDFGIVIKDKKHLYNPQLNVTLGMYYLKKLSERFKDMNLVLAAYNMGETALRKYKHKKDLPAFRYAKVVLRRHKKFSEI</sequence>
<feature type="domain" description="Transglycosylase SLT" evidence="2">
    <location>
        <begin position="82"/>
        <end position="189"/>
    </location>
</feature>
<reference evidence="3 4" key="1">
    <citation type="journal article" date="2012" name="Extremophiles">
        <title>Thermotomaculum hydrothermale gen. nov., sp. nov., a novel heterotrophic thermophile within the phylum Acidobacteria from a deep-sea hydrothermal vent chimney in the Southern Okinawa Trough.</title>
        <authorList>
            <person name="Izumi H."/>
            <person name="Nunoura T."/>
            <person name="Miyazaki M."/>
            <person name="Mino S."/>
            <person name="Toki T."/>
            <person name="Takai K."/>
            <person name="Sako Y."/>
            <person name="Sawabe T."/>
            <person name="Nakagawa S."/>
        </authorList>
    </citation>
    <scope>NUCLEOTIDE SEQUENCE [LARGE SCALE GENOMIC DNA]</scope>
    <source>
        <strain evidence="3 4">AC55</strain>
    </source>
</reference>
<dbReference type="InterPro" id="IPR008258">
    <property type="entry name" value="Transglycosylase_SLT_dom_1"/>
</dbReference>
<dbReference type="KEGG" id="thyd:TTHT_1305"/>
<accession>A0A7R6SZJ8</accession>
<comment type="similarity">
    <text evidence="1">Belongs to the transglycosylase Slt family.</text>
</comment>
<proteinExistence type="inferred from homology"/>
<dbReference type="AlphaFoldDB" id="A0A7R6SZJ8"/>
<dbReference type="Proteomes" id="UP000595564">
    <property type="component" value="Chromosome"/>
</dbReference>
<name>A0A7R6SZJ8_9BACT</name>
<dbReference type="PANTHER" id="PTHR37423:SF2">
    <property type="entry name" value="MEMBRANE-BOUND LYTIC MUREIN TRANSGLYCOSYLASE C"/>
    <property type="match status" value="1"/>
</dbReference>
<evidence type="ECO:0000256" key="1">
    <source>
        <dbReference type="ARBA" id="ARBA00007734"/>
    </source>
</evidence>
<gene>
    <name evidence="3" type="primary">slt</name>
    <name evidence="3" type="ORF">TTHT_1305</name>
</gene>
<dbReference type="InterPro" id="IPR023346">
    <property type="entry name" value="Lysozyme-like_dom_sf"/>
</dbReference>
<dbReference type="PANTHER" id="PTHR37423">
    <property type="entry name" value="SOLUBLE LYTIC MUREIN TRANSGLYCOSYLASE-RELATED"/>
    <property type="match status" value="1"/>
</dbReference>
<keyword evidence="4" id="KW-1185">Reference proteome</keyword>
<dbReference type="Gene3D" id="1.10.530.10">
    <property type="match status" value="1"/>
</dbReference>
<organism evidence="3 4">
    <name type="scientific">Thermotomaculum hydrothermale</name>
    <dbReference type="NCBI Taxonomy" id="981385"/>
    <lineage>
        <taxon>Bacteria</taxon>
        <taxon>Pseudomonadati</taxon>
        <taxon>Acidobacteriota</taxon>
        <taxon>Holophagae</taxon>
        <taxon>Thermotomaculales</taxon>
        <taxon>Thermotomaculaceae</taxon>
        <taxon>Thermotomaculum</taxon>
    </lineage>
</organism>
<dbReference type="CDD" id="cd16896">
    <property type="entry name" value="LT_Slt70-like"/>
    <property type="match status" value="1"/>
</dbReference>
<evidence type="ECO:0000313" key="4">
    <source>
        <dbReference type="Proteomes" id="UP000595564"/>
    </source>
</evidence>
<evidence type="ECO:0000313" key="3">
    <source>
        <dbReference type="EMBL" id="BBB32822.1"/>
    </source>
</evidence>
<evidence type="ECO:0000259" key="2">
    <source>
        <dbReference type="Pfam" id="PF01464"/>
    </source>
</evidence>
<protein>
    <submittedName>
        <fullName evidence="3">Soluble lytic murein transglycosylase</fullName>
    </submittedName>
</protein>